<organism evidence="11 12">
    <name type="scientific">Pacificibacter maritimus</name>
    <dbReference type="NCBI Taxonomy" id="762213"/>
    <lineage>
        <taxon>Bacteria</taxon>
        <taxon>Pseudomonadati</taxon>
        <taxon>Pseudomonadota</taxon>
        <taxon>Alphaproteobacteria</taxon>
        <taxon>Rhodobacterales</taxon>
        <taxon>Roseobacteraceae</taxon>
        <taxon>Pacificibacter</taxon>
    </lineage>
</organism>
<accession>A0A3N4V2Y8</accession>
<keyword evidence="12" id="KW-1185">Reference proteome</keyword>
<dbReference type="AlphaFoldDB" id="A0A3N4V2Y8"/>
<reference evidence="11 12" key="1">
    <citation type="submission" date="2018-11" db="EMBL/GenBank/DDBJ databases">
        <title>Genomic Encyclopedia of Type Strains, Phase IV (KMG-IV): sequencing the most valuable type-strain genomes for metagenomic binning, comparative biology and taxonomic classification.</title>
        <authorList>
            <person name="Goeker M."/>
        </authorList>
    </citation>
    <scope>NUCLEOTIDE SEQUENCE [LARGE SCALE GENOMIC DNA]</scope>
    <source>
        <strain evidence="11 12">DSM 104731</strain>
    </source>
</reference>
<evidence type="ECO:0000256" key="6">
    <source>
        <dbReference type="PIRSR" id="PIRSR000102-1"/>
    </source>
</evidence>
<keyword evidence="2 5" id="KW-0816">Tricarboxylic acid cycle</keyword>
<dbReference type="InterPro" id="IPR001236">
    <property type="entry name" value="Lactate/malate_DH_N"/>
</dbReference>
<dbReference type="Gene3D" id="3.90.110.10">
    <property type="entry name" value="Lactate dehydrogenase/glycoside hydrolase, family 4, C-terminal"/>
    <property type="match status" value="1"/>
</dbReference>
<dbReference type="OrthoDB" id="9802969at2"/>
<feature type="domain" description="Lactate/malate dehydrogenase C-terminal" evidence="10">
    <location>
        <begin position="148"/>
        <end position="306"/>
    </location>
</feature>
<dbReference type="PIRSF" id="PIRSF000102">
    <property type="entry name" value="Lac_mal_DH"/>
    <property type="match status" value="1"/>
</dbReference>
<feature type="binding site" evidence="5 8">
    <location>
        <position position="34"/>
    </location>
    <ligand>
        <name>NAD(+)</name>
        <dbReference type="ChEBI" id="CHEBI:57540"/>
    </ligand>
</feature>
<dbReference type="GO" id="GO:0006099">
    <property type="term" value="P:tricarboxylic acid cycle"/>
    <property type="evidence" value="ECO:0007669"/>
    <property type="project" value="UniProtKB-UniRule"/>
</dbReference>
<keyword evidence="4 5" id="KW-0520">NAD</keyword>
<sequence length="320" mass="33379">MARPKIALIGAGQIGGTLAHLAALKELGDVVLLDLNDGAAKGKALDIAEAGPSEGFDADMSGTSDYADIAGADVCIVTAGVARKPGMSRDDLLGINLKVMKAVGEGIKAHAPNAFVICITNPLDAMVWALQEFSGLPTEKVVGMAGVLDSARFRHFLAEEFNVSMKDVTAFVLGGHGDTMVPSVRYSTVGGIPLPDLVDMGWTTQDKLDAIVQRTRDGGAEIVGLLKTGSAFYAPATSAIEMAEAYLKDQKRVLPCAAYCDGQFGLDGFYVGVPTVIGAGGIERIVDIKMSKDEQAMFDKSVDAVKGLVAACKEIDPSLA</sequence>
<gene>
    <name evidence="5" type="primary">mdh</name>
    <name evidence="11" type="ORF">EDD53_1709</name>
</gene>
<proteinExistence type="inferred from homology"/>
<dbReference type="GO" id="GO:0030060">
    <property type="term" value="F:L-malate dehydrogenase (NAD+) activity"/>
    <property type="evidence" value="ECO:0007669"/>
    <property type="project" value="UniProtKB-UniRule"/>
</dbReference>
<evidence type="ECO:0000256" key="8">
    <source>
        <dbReference type="PIRSR" id="PIRSR000102-3"/>
    </source>
</evidence>
<dbReference type="Gene3D" id="3.40.50.720">
    <property type="entry name" value="NAD(P)-binding Rossmann-like Domain"/>
    <property type="match status" value="1"/>
</dbReference>
<dbReference type="EC" id="1.1.1.37" evidence="5"/>
<evidence type="ECO:0000259" key="9">
    <source>
        <dbReference type="Pfam" id="PF00056"/>
    </source>
</evidence>
<dbReference type="EMBL" id="RKQK01000002">
    <property type="protein sequence ID" value="RPE67304.1"/>
    <property type="molecule type" value="Genomic_DNA"/>
</dbReference>
<dbReference type="Pfam" id="PF00056">
    <property type="entry name" value="Ldh_1_N"/>
    <property type="match status" value="1"/>
</dbReference>
<evidence type="ECO:0000313" key="12">
    <source>
        <dbReference type="Proteomes" id="UP000269689"/>
    </source>
</evidence>
<feature type="binding site" evidence="5 7">
    <location>
        <position position="152"/>
    </location>
    <ligand>
        <name>substrate</name>
    </ligand>
</feature>
<evidence type="ECO:0000256" key="2">
    <source>
        <dbReference type="ARBA" id="ARBA00022532"/>
    </source>
</evidence>
<evidence type="ECO:0000313" key="11">
    <source>
        <dbReference type="EMBL" id="RPE67304.1"/>
    </source>
</evidence>
<dbReference type="GO" id="GO:0004459">
    <property type="term" value="F:L-lactate dehydrogenase (NAD+) activity"/>
    <property type="evidence" value="ECO:0007669"/>
    <property type="project" value="TreeGrafter"/>
</dbReference>
<comment type="catalytic activity">
    <reaction evidence="5">
        <text>(S)-malate + NAD(+) = oxaloacetate + NADH + H(+)</text>
        <dbReference type="Rhea" id="RHEA:21432"/>
        <dbReference type="ChEBI" id="CHEBI:15378"/>
        <dbReference type="ChEBI" id="CHEBI:15589"/>
        <dbReference type="ChEBI" id="CHEBI:16452"/>
        <dbReference type="ChEBI" id="CHEBI:57540"/>
        <dbReference type="ChEBI" id="CHEBI:57945"/>
        <dbReference type="EC" id="1.1.1.37"/>
    </reaction>
</comment>
<dbReference type="RefSeq" id="WP_123792765.1">
    <property type="nucleotide sequence ID" value="NZ_RKQK01000002.1"/>
</dbReference>
<dbReference type="FunFam" id="3.90.110.10:FF:000004">
    <property type="entry name" value="Malate dehydrogenase"/>
    <property type="match status" value="1"/>
</dbReference>
<feature type="binding site" evidence="5 7">
    <location>
        <position position="89"/>
    </location>
    <ligand>
        <name>substrate</name>
    </ligand>
</feature>
<dbReference type="InterPro" id="IPR015955">
    <property type="entry name" value="Lactate_DH/Glyco_Ohase_4_C"/>
</dbReference>
<dbReference type="SUPFAM" id="SSF56327">
    <property type="entry name" value="LDH C-terminal domain-like"/>
    <property type="match status" value="1"/>
</dbReference>
<dbReference type="FunFam" id="3.40.50.720:FF:000018">
    <property type="entry name" value="Malate dehydrogenase"/>
    <property type="match status" value="1"/>
</dbReference>
<dbReference type="PANTHER" id="PTHR43128">
    <property type="entry name" value="L-2-HYDROXYCARBOXYLATE DEHYDROGENASE (NAD(P)(+))"/>
    <property type="match status" value="1"/>
</dbReference>
<dbReference type="PRINTS" id="PR00086">
    <property type="entry name" value="LLDHDRGNASE"/>
</dbReference>
<feature type="domain" description="Lactate/malate dehydrogenase N-terminal" evidence="9">
    <location>
        <begin position="5"/>
        <end position="143"/>
    </location>
</feature>
<dbReference type="PANTHER" id="PTHR43128:SF16">
    <property type="entry name" value="L-LACTATE DEHYDROGENASE"/>
    <property type="match status" value="1"/>
</dbReference>
<comment type="function">
    <text evidence="1 5">Catalyzes the reversible oxidation of malate to oxaloacetate.</text>
</comment>
<evidence type="ECO:0000256" key="5">
    <source>
        <dbReference type="HAMAP-Rule" id="MF_00487"/>
    </source>
</evidence>
<feature type="binding site" evidence="5 7">
    <location>
        <position position="83"/>
    </location>
    <ligand>
        <name>substrate</name>
    </ligand>
</feature>
<dbReference type="InterPro" id="IPR022383">
    <property type="entry name" value="Lactate/malate_DH_C"/>
</dbReference>
<protein>
    <recommendedName>
        <fullName evidence="5">Malate dehydrogenase</fullName>
        <ecNumber evidence="5">1.1.1.37</ecNumber>
    </recommendedName>
</protein>
<dbReference type="InterPro" id="IPR036291">
    <property type="entry name" value="NAD(P)-bd_dom_sf"/>
</dbReference>
<keyword evidence="3 5" id="KW-0560">Oxidoreductase</keyword>
<evidence type="ECO:0000256" key="7">
    <source>
        <dbReference type="PIRSR" id="PIRSR000102-2"/>
    </source>
</evidence>
<dbReference type="NCBIfam" id="NF004863">
    <property type="entry name" value="PRK06223.1"/>
    <property type="match status" value="1"/>
</dbReference>
<feature type="active site" description="Proton acceptor" evidence="5 6">
    <location>
        <position position="176"/>
    </location>
</feature>
<evidence type="ECO:0000256" key="1">
    <source>
        <dbReference type="ARBA" id="ARBA00003966"/>
    </source>
</evidence>
<dbReference type="HAMAP" id="MF_00487">
    <property type="entry name" value="Malate_dehydrog_3"/>
    <property type="match status" value="1"/>
</dbReference>
<evidence type="ECO:0000259" key="10">
    <source>
        <dbReference type="Pfam" id="PF02866"/>
    </source>
</evidence>
<dbReference type="SUPFAM" id="SSF51735">
    <property type="entry name" value="NAD(P)-binding Rossmann-fold domains"/>
    <property type="match status" value="1"/>
</dbReference>
<dbReference type="Proteomes" id="UP000269689">
    <property type="component" value="Unassembled WGS sequence"/>
</dbReference>
<dbReference type="InterPro" id="IPR011275">
    <property type="entry name" value="Malate_DH_type3"/>
</dbReference>
<feature type="binding site" evidence="5 7">
    <location>
        <position position="121"/>
    </location>
    <ligand>
        <name>substrate</name>
    </ligand>
</feature>
<dbReference type="CDD" id="cd01339">
    <property type="entry name" value="LDH-like_MDH"/>
    <property type="match status" value="1"/>
</dbReference>
<dbReference type="NCBIfam" id="TIGR01763">
    <property type="entry name" value="MalateDH_bact"/>
    <property type="match status" value="1"/>
</dbReference>
<feature type="binding site" evidence="5 8">
    <location>
        <begin position="10"/>
        <end position="15"/>
    </location>
    <ligand>
        <name>NAD(+)</name>
        <dbReference type="ChEBI" id="CHEBI:57540"/>
    </ligand>
</feature>
<evidence type="ECO:0000256" key="3">
    <source>
        <dbReference type="ARBA" id="ARBA00023002"/>
    </source>
</evidence>
<dbReference type="GO" id="GO:0006089">
    <property type="term" value="P:lactate metabolic process"/>
    <property type="evidence" value="ECO:0007669"/>
    <property type="project" value="TreeGrafter"/>
</dbReference>
<dbReference type="InterPro" id="IPR001557">
    <property type="entry name" value="L-lactate/malate_DH"/>
</dbReference>
<evidence type="ECO:0000256" key="4">
    <source>
        <dbReference type="ARBA" id="ARBA00023027"/>
    </source>
</evidence>
<feature type="binding site" evidence="5 8">
    <location>
        <begin position="119"/>
        <end position="121"/>
    </location>
    <ligand>
        <name>NAD(+)</name>
        <dbReference type="ChEBI" id="CHEBI:57540"/>
    </ligand>
</feature>
<comment type="similarity">
    <text evidence="5">Belongs to the LDH/MDH superfamily. MDH type 3 family.</text>
</comment>
<dbReference type="Pfam" id="PF02866">
    <property type="entry name" value="Ldh_1_C"/>
    <property type="match status" value="1"/>
</dbReference>
<name>A0A3N4V2Y8_9RHOB</name>
<comment type="caution">
    <text evidence="11">The sequence shown here is derived from an EMBL/GenBank/DDBJ whole genome shotgun (WGS) entry which is preliminary data.</text>
</comment>
<feature type="binding site" evidence="5 8">
    <location>
        <position position="96"/>
    </location>
    <ligand>
        <name>NAD(+)</name>
        <dbReference type="ChEBI" id="CHEBI:57540"/>
    </ligand>
</feature>